<dbReference type="Proteomes" id="UP000014760">
    <property type="component" value="Unassembled WGS sequence"/>
</dbReference>
<proteinExistence type="predicted"/>
<dbReference type="EnsemblMetazoa" id="CapteT212881">
    <property type="protein sequence ID" value="CapteP212881"/>
    <property type="gene ID" value="CapteG212881"/>
</dbReference>
<reference evidence="3 5" key="2">
    <citation type="journal article" date="2013" name="Nature">
        <title>Insights into bilaterian evolution from three spiralian genomes.</title>
        <authorList>
            <person name="Simakov O."/>
            <person name="Marletaz F."/>
            <person name="Cho S.J."/>
            <person name="Edsinger-Gonzales E."/>
            <person name="Havlak P."/>
            <person name="Hellsten U."/>
            <person name="Kuo D.H."/>
            <person name="Larsson T."/>
            <person name="Lv J."/>
            <person name="Arendt D."/>
            <person name="Savage R."/>
            <person name="Osoegawa K."/>
            <person name="de Jong P."/>
            <person name="Grimwood J."/>
            <person name="Chapman J.A."/>
            <person name="Shapiro H."/>
            <person name="Aerts A."/>
            <person name="Otillar R.P."/>
            <person name="Terry A.Y."/>
            <person name="Boore J.L."/>
            <person name="Grigoriev I.V."/>
            <person name="Lindberg D.R."/>
            <person name="Seaver E.C."/>
            <person name="Weisblat D.A."/>
            <person name="Putnam N.H."/>
            <person name="Rokhsar D.S."/>
        </authorList>
    </citation>
    <scope>NUCLEOTIDE SEQUENCE</scope>
    <source>
        <strain evidence="3 5">I ESC-2004</strain>
    </source>
</reference>
<dbReference type="EMBL" id="AMQN01015673">
    <property type="status" value="NOT_ANNOTATED_CDS"/>
    <property type="molecule type" value="Genomic_DNA"/>
</dbReference>
<dbReference type="EMBL" id="AMQN01015676">
    <property type="status" value="NOT_ANNOTATED_CDS"/>
    <property type="molecule type" value="Genomic_DNA"/>
</dbReference>
<evidence type="ECO:0000256" key="2">
    <source>
        <dbReference type="SAM" id="SignalP"/>
    </source>
</evidence>
<feature type="region of interest" description="Disordered" evidence="1">
    <location>
        <begin position="260"/>
        <end position="281"/>
    </location>
</feature>
<reference evidence="5" key="1">
    <citation type="submission" date="2012-12" db="EMBL/GenBank/DDBJ databases">
        <authorList>
            <person name="Hellsten U."/>
            <person name="Grimwood J."/>
            <person name="Chapman J.A."/>
            <person name="Shapiro H."/>
            <person name="Aerts A."/>
            <person name="Otillar R.P."/>
            <person name="Terry A.Y."/>
            <person name="Boore J.L."/>
            <person name="Simakov O."/>
            <person name="Marletaz F."/>
            <person name="Cho S.-J."/>
            <person name="Edsinger-Gonzales E."/>
            <person name="Havlak P."/>
            <person name="Kuo D.-H."/>
            <person name="Larsson T."/>
            <person name="Lv J."/>
            <person name="Arendt D."/>
            <person name="Savage R."/>
            <person name="Osoegawa K."/>
            <person name="de Jong P."/>
            <person name="Lindberg D.R."/>
            <person name="Seaver E.C."/>
            <person name="Weisblat D.A."/>
            <person name="Putnam N.H."/>
            <person name="Grigoriev I.V."/>
            <person name="Rokhsar D.S."/>
        </authorList>
    </citation>
    <scope>NUCLEOTIDE SEQUENCE</scope>
    <source>
        <strain evidence="5">I ESC-2004</strain>
    </source>
</reference>
<dbReference type="AlphaFoldDB" id="R7T4B6"/>
<protein>
    <recommendedName>
        <fullName evidence="6">DDE Tnp4 domain-containing protein</fullName>
    </recommendedName>
</protein>
<gene>
    <name evidence="3" type="ORF">CAPTEDRAFT_212881</name>
</gene>
<evidence type="ECO:0000313" key="5">
    <source>
        <dbReference type="Proteomes" id="UP000014760"/>
    </source>
</evidence>
<sequence>MLLLSFNIIGSFTLVRQLPCVYSQIKKRNRQAVRREVARVLKEVRGASAWKSLSNHAAPHQPLDNRLPRADDVLQSVLDAAPVDGLHLDSIIWEQIDKNMADFKWAEEDDYEDLIDTLTQSEQLRKELADWSISHNISKKSLTPLLKILQSERKGFLMGCLMTYNVCEFEMDGLISVVPSSWMFMDNDGILKCRWTSSQQKIKEAATPSPAWPVYIIAKVMKKKLDSFEMADGYASDAKTTSCSDMDYASHDPANSVLLKRSRKKKISTSNKRRKSNAAAAHKSIQHIKDLTYKICLLQKTSTSKAFFKKQNKIEGDVVLKDREISSKRVHVERIIGLAKTYKILTYPLNHTKTSLFLHQADQNYSTHMLNCSLPAYHKHHRAKPIHEIHAIVCEDALHSVRATSPKQAGASQSPQKCCKLVGVGHLVWRVRSDVFDVFVMNDYCADGDLLPCAFVHVERRCTDVDIQNSATMTEEVVREGIMCMHCRFLKDNFNAMIEVLRGRHQVDSHLKRCVRRSQKLLPQGVIPSETGGACFRFSVRSSVGENLSFVSITDGFIKCHKGECQVRLHSRKSVRKLLSLDEASEACPHIEAMRAQQEVWVDCLPQLEQASGDRMGNPNDQGIMAQLPTVTVEVLNDYLGLYHQNMDDKARQMYDERFLEVIDSACGEVGPYLYQWQSAKMRKTKTYNTDVLMN</sequence>
<dbReference type="EMBL" id="AMQN01015675">
    <property type="status" value="NOT_ANNOTATED_CDS"/>
    <property type="molecule type" value="Genomic_DNA"/>
</dbReference>
<dbReference type="HOGENOM" id="CLU_396506_0_0_1"/>
<dbReference type="EMBL" id="KB312136">
    <property type="protein sequence ID" value="ELT87812.1"/>
    <property type="molecule type" value="Genomic_DNA"/>
</dbReference>
<reference evidence="4" key="3">
    <citation type="submission" date="2015-06" db="UniProtKB">
        <authorList>
            <consortium name="EnsemblMetazoa"/>
        </authorList>
    </citation>
    <scope>IDENTIFICATION</scope>
</reference>
<feature type="compositionally biased region" description="Basic residues" evidence="1">
    <location>
        <begin position="260"/>
        <end position="276"/>
    </location>
</feature>
<keyword evidence="2" id="KW-0732">Signal</keyword>
<organism evidence="3">
    <name type="scientific">Capitella teleta</name>
    <name type="common">Polychaete worm</name>
    <dbReference type="NCBI Taxonomy" id="283909"/>
    <lineage>
        <taxon>Eukaryota</taxon>
        <taxon>Metazoa</taxon>
        <taxon>Spiralia</taxon>
        <taxon>Lophotrochozoa</taxon>
        <taxon>Annelida</taxon>
        <taxon>Polychaeta</taxon>
        <taxon>Sedentaria</taxon>
        <taxon>Scolecida</taxon>
        <taxon>Capitellidae</taxon>
        <taxon>Capitella</taxon>
    </lineage>
</organism>
<feature type="chain" id="PRO_5008786628" description="DDE Tnp4 domain-containing protein" evidence="2">
    <location>
        <begin position="18"/>
        <end position="695"/>
    </location>
</feature>
<name>R7T4B6_CAPTE</name>
<feature type="signal peptide" evidence="2">
    <location>
        <begin position="1"/>
        <end position="17"/>
    </location>
</feature>
<accession>R7T4B6</accession>
<evidence type="ECO:0000313" key="4">
    <source>
        <dbReference type="EnsemblMetazoa" id="CapteP212881"/>
    </source>
</evidence>
<evidence type="ECO:0000256" key="1">
    <source>
        <dbReference type="SAM" id="MobiDB-lite"/>
    </source>
</evidence>
<keyword evidence="5" id="KW-1185">Reference proteome</keyword>
<evidence type="ECO:0008006" key="6">
    <source>
        <dbReference type="Google" id="ProtNLM"/>
    </source>
</evidence>
<dbReference type="EMBL" id="AMQN01015674">
    <property type="status" value="NOT_ANNOTATED_CDS"/>
    <property type="molecule type" value="Genomic_DNA"/>
</dbReference>
<evidence type="ECO:0000313" key="3">
    <source>
        <dbReference type="EMBL" id="ELT87812.1"/>
    </source>
</evidence>